<evidence type="ECO:0000256" key="2">
    <source>
        <dbReference type="SAM" id="SignalP"/>
    </source>
</evidence>
<sequence>MKSFLKKSMISTFIALIVISFSFTNITVNAKTSESEAYEIKVSYGIQGKYRAMKYIPVTVEVNSLERDFIGEIEVRVASSNMGTYDAYSKEVSLTKGEISKVTIPVKVLENSSKMTVNIVENGKVLSQKKTLISSGRVTETNVFTGVLTDDATSLGYIGNVKFDSSRGFEGTIENVYLDENIIGENNLNIDGLDAIIINNYNMSNLKKEQYDAINSWINKGGTLILGAGANESKTIGSIDKDFLQVKSNGVKEENLTLVEDNLKLITSNLEVKDAKIKNGTSEKPLVYSIEKGRGEILITTFDLGLEPLISSKDASQFLSLILTDAANSIFDKNMNGGYMGQGYYRARELMQNIPINEMVGTKSLIIVFGLYALIIGVVLYIILKKLNKRDLTWIAIPAISIIFALVVYFMGSSTRVNDIILNQNNIVSVDKDGKGLAKGYIGIGTKYKEDVIIEKPEDVTMNYITQDMHYYGNPEEEIKDKLRVKTTYRGNNSYFTFADSDALDMKTFEVVGKEQVIPKIDSNFNLSDGNLNGAVKNNLDKNINKLILVAGQNVWDLGELPKGEEKAIEGATTSGGAGLQAYSDTLNQKYYDARWKNKEMLKTEEYKNILRTSSLLATIFDEVNINKEIKLIAITDLPIEYGIDFGKKSISKFDTTAIIQDVDIDFKSKDGTLNFPDGFFSYKVDSVNSSSNVHLDEYSGYIYGQGDIIFDYKIDDNIAVTEVIVKSGVDRYGYNGGENGEKFIYNYKTSDYEKITLSQGFEKIKDIENYIENNTMKIKVTVDEMKGQSMVPRITVKGREK</sequence>
<gene>
    <name evidence="3" type="ORF">NE398_14570</name>
</gene>
<dbReference type="SUPFAM" id="SSF52317">
    <property type="entry name" value="Class I glutamine amidotransferase-like"/>
    <property type="match status" value="1"/>
</dbReference>
<evidence type="ECO:0000313" key="3">
    <source>
        <dbReference type="EMBL" id="MDC4241378.1"/>
    </source>
</evidence>
<keyword evidence="1" id="KW-0812">Transmembrane</keyword>
<dbReference type="AlphaFoldDB" id="A0A9X3XM24"/>
<protein>
    <submittedName>
        <fullName evidence="3">Uncharacterized protein</fullName>
    </submittedName>
</protein>
<dbReference type="Proteomes" id="UP001141183">
    <property type="component" value="Unassembled WGS sequence"/>
</dbReference>
<evidence type="ECO:0000256" key="1">
    <source>
        <dbReference type="SAM" id="Phobius"/>
    </source>
</evidence>
<comment type="caution">
    <text evidence="3">The sequence shown here is derived from an EMBL/GenBank/DDBJ whole genome shotgun (WGS) entry which is preliminary data.</text>
</comment>
<feature type="transmembrane region" description="Helical" evidence="1">
    <location>
        <begin position="391"/>
        <end position="412"/>
    </location>
</feature>
<feature type="chain" id="PRO_5040944815" evidence="2">
    <location>
        <begin position="31"/>
        <end position="802"/>
    </location>
</feature>
<dbReference type="InterPro" id="IPR029062">
    <property type="entry name" value="Class_I_gatase-like"/>
</dbReference>
<keyword evidence="2" id="KW-0732">Signal</keyword>
<organism evidence="3 4">
    <name type="scientific">Clostridium tertium</name>
    <dbReference type="NCBI Taxonomy" id="1559"/>
    <lineage>
        <taxon>Bacteria</taxon>
        <taxon>Bacillati</taxon>
        <taxon>Bacillota</taxon>
        <taxon>Clostridia</taxon>
        <taxon>Eubacteriales</taxon>
        <taxon>Clostridiaceae</taxon>
        <taxon>Clostridium</taxon>
    </lineage>
</organism>
<dbReference type="RefSeq" id="WP_097033857.1">
    <property type="nucleotide sequence ID" value="NZ_JAMRYU010000015.1"/>
</dbReference>
<keyword evidence="1" id="KW-0472">Membrane</keyword>
<evidence type="ECO:0000313" key="4">
    <source>
        <dbReference type="Proteomes" id="UP001141183"/>
    </source>
</evidence>
<feature type="signal peptide" evidence="2">
    <location>
        <begin position="1"/>
        <end position="30"/>
    </location>
</feature>
<keyword evidence="1" id="KW-1133">Transmembrane helix</keyword>
<dbReference type="EMBL" id="JAMRYU010000015">
    <property type="protein sequence ID" value="MDC4241378.1"/>
    <property type="molecule type" value="Genomic_DNA"/>
</dbReference>
<reference evidence="3" key="1">
    <citation type="submission" date="2022-05" db="EMBL/GenBank/DDBJ databases">
        <title>Draft genome sequence of Clostridium tertium strain CP3 isolated from Peru.</title>
        <authorList>
            <person name="Hurtado R."/>
            <person name="Lima L."/>
            <person name="Sousa T."/>
            <person name="Jaiswal A.K."/>
            <person name="Tiwari S."/>
            <person name="Maturrano L."/>
            <person name="Brenig B."/>
            <person name="Azevedo V."/>
        </authorList>
    </citation>
    <scope>NUCLEOTIDE SEQUENCE</scope>
    <source>
        <strain evidence="3">CP3</strain>
    </source>
</reference>
<keyword evidence="4" id="KW-1185">Reference proteome</keyword>
<accession>A0A9X3XM24</accession>
<name>A0A9X3XM24_9CLOT</name>
<proteinExistence type="predicted"/>
<feature type="transmembrane region" description="Helical" evidence="1">
    <location>
        <begin position="365"/>
        <end position="384"/>
    </location>
</feature>